<proteinExistence type="predicted"/>
<evidence type="ECO:0008006" key="5">
    <source>
        <dbReference type="Google" id="ProtNLM"/>
    </source>
</evidence>
<name>A0A812IJN4_9DINO</name>
<keyword evidence="2" id="KW-0472">Membrane</keyword>
<comment type="caution">
    <text evidence="3">The sequence shown here is derived from an EMBL/GenBank/DDBJ whole genome shotgun (WGS) entry which is preliminary data.</text>
</comment>
<keyword evidence="2" id="KW-1133">Transmembrane helix</keyword>
<evidence type="ECO:0000256" key="2">
    <source>
        <dbReference type="SAM" id="Phobius"/>
    </source>
</evidence>
<keyword evidence="2" id="KW-0812">Transmembrane</keyword>
<accession>A0A812IJN4</accession>
<feature type="transmembrane region" description="Helical" evidence="2">
    <location>
        <begin position="174"/>
        <end position="194"/>
    </location>
</feature>
<feature type="region of interest" description="Disordered" evidence="1">
    <location>
        <begin position="1"/>
        <end position="23"/>
    </location>
</feature>
<dbReference type="OrthoDB" id="10483797at2759"/>
<evidence type="ECO:0000313" key="3">
    <source>
        <dbReference type="EMBL" id="CAE7037627.1"/>
    </source>
</evidence>
<sequence length="325" mass="36568">MNHENNADDGRGVDLESSSLDQLAPGRTRGRLSLARLLQRASSKSRAVASLSRASRLPSERSVGDALPNKPCWAVALYMFFFPSLAMFVVGRVLPGQWVSRNGKSHLSCLGLGSMLLMFLIPYLTVATLLEHMAQRQNEEETYIEKLKIPEVKEVWGDPPPLTDLWRRLRVYRICARALLNIFLFSYALAFLSARNPDEPLNLTKHVLAWLEFFGIWAITLLFLLRPVVVANAAFLELSGFPLHRAHMIRALANFSALALLQRANPQLCFDRISHARAAMQQSFLQRWSHPFSVLRWVSLQWCARSAPRPSLQTPSFGSGTRSSG</sequence>
<feature type="compositionally biased region" description="Basic and acidic residues" evidence="1">
    <location>
        <begin position="1"/>
        <end position="14"/>
    </location>
</feature>
<feature type="transmembrane region" description="Helical" evidence="2">
    <location>
        <begin position="214"/>
        <end position="236"/>
    </location>
</feature>
<keyword evidence="4" id="KW-1185">Reference proteome</keyword>
<feature type="transmembrane region" description="Helical" evidence="2">
    <location>
        <begin position="71"/>
        <end position="90"/>
    </location>
</feature>
<protein>
    <recommendedName>
        <fullName evidence="5">Transmembrane protein</fullName>
    </recommendedName>
</protein>
<organism evidence="3 4">
    <name type="scientific">Symbiodinium natans</name>
    <dbReference type="NCBI Taxonomy" id="878477"/>
    <lineage>
        <taxon>Eukaryota</taxon>
        <taxon>Sar</taxon>
        <taxon>Alveolata</taxon>
        <taxon>Dinophyceae</taxon>
        <taxon>Suessiales</taxon>
        <taxon>Symbiodiniaceae</taxon>
        <taxon>Symbiodinium</taxon>
    </lineage>
</organism>
<dbReference type="EMBL" id="CAJNDS010000279">
    <property type="protein sequence ID" value="CAE7037627.1"/>
    <property type="molecule type" value="Genomic_DNA"/>
</dbReference>
<evidence type="ECO:0000313" key="4">
    <source>
        <dbReference type="Proteomes" id="UP000604046"/>
    </source>
</evidence>
<evidence type="ECO:0000256" key="1">
    <source>
        <dbReference type="SAM" id="MobiDB-lite"/>
    </source>
</evidence>
<dbReference type="AlphaFoldDB" id="A0A812IJN4"/>
<dbReference type="Proteomes" id="UP000604046">
    <property type="component" value="Unassembled WGS sequence"/>
</dbReference>
<feature type="transmembrane region" description="Helical" evidence="2">
    <location>
        <begin position="110"/>
        <end position="130"/>
    </location>
</feature>
<reference evidence="3" key="1">
    <citation type="submission" date="2021-02" db="EMBL/GenBank/DDBJ databases">
        <authorList>
            <person name="Dougan E. K."/>
            <person name="Rhodes N."/>
            <person name="Thang M."/>
            <person name="Chan C."/>
        </authorList>
    </citation>
    <scope>NUCLEOTIDE SEQUENCE</scope>
</reference>
<gene>
    <name evidence="3" type="ORF">SNAT2548_LOCUS4509</name>
</gene>